<accession>X0VJX7</accession>
<comment type="caution">
    <text evidence="1">The sequence shown here is derived from an EMBL/GenBank/DDBJ whole genome shotgun (WGS) entry which is preliminary data.</text>
</comment>
<dbReference type="EMBL" id="BARS01026224">
    <property type="protein sequence ID" value="GAG12813.1"/>
    <property type="molecule type" value="Genomic_DNA"/>
</dbReference>
<name>X0VJX7_9ZZZZ</name>
<evidence type="ECO:0008006" key="2">
    <source>
        <dbReference type="Google" id="ProtNLM"/>
    </source>
</evidence>
<protein>
    <recommendedName>
        <fullName evidence="2">DUF4162 domain-containing protein</fullName>
    </recommendedName>
</protein>
<feature type="non-terminal residue" evidence="1">
    <location>
        <position position="1"/>
    </location>
</feature>
<evidence type="ECO:0000313" key="1">
    <source>
        <dbReference type="EMBL" id="GAG12813.1"/>
    </source>
</evidence>
<reference evidence="1" key="1">
    <citation type="journal article" date="2014" name="Front. Microbiol.">
        <title>High frequency of phylogenetically diverse reductive dehalogenase-homologous genes in deep subseafloor sedimentary metagenomes.</title>
        <authorList>
            <person name="Kawai M."/>
            <person name="Futagami T."/>
            <person name="Toyoda A."/>
            <person name="Takaki Y."/>
            <person name="Nishi S."/>
            <person name="Hori S."/>
            <person name="Arai W."/>
            <person name="Tsubouchi T."/>
            <person name="Morono Y."/>
            <person name="Uchiyama I."/>
            <person name="Ito T."/>
            <person name="Fujiyama A."/>
            <person name="Inagaki F."/>
            <person name="Takami H."/>
        </authorList>
    </citation>
    <scope>NUCLEOTIDE SEQUENCE</scope>
    <source>
        <strain evidence="1">Expedition CK06-06</strain>
    </source>
</reference>
<dbReference type="AlphaFoldDB" id="X0VJX7"/>
<sequence>LAEKVAESVLQIKGVRQVTIDGSYHIVECPPEQDPRPKIMEVIVQNGWILLTMESIEMSLEDIFLQLTTEGEADG</sequence>
<proteinExistence type="predicted"/>
<organism evidence="1">
    <name type="scientific">marine sediment metagenome</name>
    <dbReference type="NCBI Taxonomy" id="412755"/>
    <lineage>
        <taxon>unclassified sequences</taxon>
        <taxon>metagenomes</taxon>
        <taxon>ecological metagenomes</taxon>
    </lineage>
</organism>
<gene>
    <name evidence="1" type="ORF">S01H1_41351</name>
</gene>